<evidence type="ECO:0008006" key="5">
    <source>
        <dbReference type="Google" id="ProtNLM"/>
    </source>
</evidence>
<evidence type="ECO:0000256" key="2">
    <source>
        <dbReference type="SAM" id="SignalP"/>
    </source>
</evidence>
<evidence type="ECO:0000313" key="3">
    <source>
        <dbReference type="EMBL" id="MBD2616246.1"/>
    </source>
</evidence>
<evidence type="ECO:0000313" key="4">
    <source>
        <dbReference type="Proteomes" id="UP000606396"/>
    </source>
</evidence>
<keyword evidence="4" id="KW-1185">Reference proteome</keyword>
<evidence type="ECO:0000256" key="1">
    <source>
        <dbReference type="SAM" id="MobiDB-lite"/>
    </source>
</evidence>
<organism evidence="3 4">
    <name type="scientific">Nostoc punctiforme FACHB-252</name>
    <dbReference type="NCBI Taxonomy" id="1357509"/>
    <lineage>
        <taxon>Bacteria</taxon>
        <taxon>Bacillati</taxon>
        <taxon>Cyanobacteriota</taxon>
        <taxon>Cyanophyceae</taxon>
        <taxon>Nostocales</taxon>
        <taxon>Nostocaceae</taxon>
        <taxon>Nostoc</taxon>
    </lineage>
</organism>
<dbReference type="RefSeq" id="WP_190952701.1">
    <property type="nucleotide sequence ID" value="NZ_JACJTC010000044.1"/>
</dbReference>
<feature type="compositionally biased region" description="Basic and acidic residues" evidence="1">
    <location>
        <begin position="80"/>
        <end position="92"/>
    </location>
</feature>
<feature type="region of interest" description="Disordered" evidence="1">
    <location>
        <begin position="63"/>
        <end position="104"/>
    </location>
</feature>
<feature type="signal peptide" evidence="2">
    <location>
        <begin position="1"/>
        <end position="26"/>
    </location>
</feature>
<sequence>MNSKNFRRCGYLLTLFASTVPSIVFGQTAALASNNFPLYLKSSINSTSVSQPIILALEADEGRSGFSSGHRTPGETLKQGLEDEGRLERNRGNDAAANRLDDMANSVNTRNISEPEASDIAREVAKGNFDRAADLINRSSRD</sequence>
<feature type="chain" id="PRO_5046541569" description="CpcD" evidence="2">
    <location>
        <begin position="27"/>
        <end position="142"/>
    </location>
</feature>
<comment type="caution">
    <text evidence="3">The sequence shown here is derived from an EMBL/GenBank/DDBJ whole genome shotgun (WGS) entry which is preliminary data.</text>
</comment>
<protein>
    <recommendedName>
        <fullName evidence="5">CpcD</fullName>
    </recommendedName>
</protein>
<accession>A0ABR8HLL3</accession>
<dbReference type="Proteomes" id="UP000606396">
    <property type="component" value="Unassembled WGS sequence"/>
</dbReference>
<gene>
    <name evidence="3" type="ORF">H6G94_34235</name>
</gene>
<keyword evidence="2" id="KW-0732">Signal</keyword>
<proteinExistence type="predicted"/>
<dbReference type="EMBL" id="JACJTC010000044">
    <property type="protein sequence ID" value="MBD2616246.1"/>
    <property type="molecule type" value="Genomic_DNA"/>
</dbReference>
<name>A0ABR8HLL3_NOSPU</name>
<reference evidence="3 4" key="1">
    <citation type="journal article" date="2020" name="ISME J.">
        <title>Comparative genomics reveals insights into cyanobacterial evolution and habitat adaptation.</title>
        <authorList>
            <person name="Chen M.Y."/>
            <person name="Teng W.K."/>
            <person name="Zhao L."/>
            <person name="Hu C.X."/>
            <person name="Zhou Y.K."/>
            <person name="Han B.P."/>
            <person name="Song L.R."/>
            <person name="Shu W.S."/>
        </authorList>
    </citation>
    <scope>NUCLEOTIDE SEQUENCE [LARGE SCALE GENOMIC DNA]</scope>
    <source>
        <strain evidence="3 4">FACHB-252</strain>
    </source>
</reference>